<sequence length="204" mass="21752">MPPFRVLVVCTGNLYRSPLAECLLRHQLLEHRHVIDVSSAGTRAVAGVPAAAAVTSFLAGRGLRPCGVGSRRLTEDMVENADLVLGAAREHREAAVRLSPVRALSRAFTFREFARLVRSEDAAGMLDPAARFAALVQGAAARRGAVSTRMGDVDVQDPLGAPPPQVQQCLSQIEEAVERITALVRTGRHASSPTASRAESGTWP</sequence>
<gene>
    <name evidence="3" type="ORF">HNR57_003792</name>
</gene>
<dbReference type="Gene3D" id="3.40.50.2300">
    <property type="match status" value="1"/>
</dbReference>
<dbReference type="PANTHER" id="PTHR11717">
    <property type="entry name" value="LOW MOLECULAR WEIGHT PROTEIN TYROSINE PHOSPHATASE"/>
    <property type="match status" value="1"/>
</dbReference>
<reference evidence="3 4" key="1">
    <citation type="submission" date="2020-08" db="EMBL/GenBank/DDBJ databases">
        <title>Genomic Encyclopedia of Type Strains, Phase IV (KMG-IV): sequencing the most valuable type-strain genomes for metagenomic binning, comparative biology and taxonomic classification.</title>
        <authorList>
            <person name="Goeker M."/>
        </authorList>
    </citation>
    <scope>NUCLEOTIDE SEQUENCE [LARGE SCALE GENOMIC DNA]</scope>
    <source>
        <strain evidence="3 4">DSM 43350</strain>
    </source>
</reference>
<dbReference type="InterPro" id="IPR050438">
    <property type="entry name" value="LMW_PTPase"/>
</dbReference>
<evidence type="ECO:0000313" key="3">
    <source>
        <dbReference type="EMBL" id="MBB6077866.1"/>
    </source>
</evidence>
<keyword evidence="4" id="KW-1185">Reference proteome</keyword>
<dbReference type="Pfam" id="PF01451">
    <property type="entry name" value="LMWPc"/>
    <property type="match status" value="1"/>
</dbReference>
<dbReference type="SUPFAM" id="SSF52788">
    <property type="entry name" value="Phosphotyrosine protein phosphatases I"/>
    <property type="match status" value="1"/>
</dbReference>
<evidence type="ECO:0000256" key="1">
    <source>
        <dbReference type="SAM" id="MobiDB-lite"/>
    </source>
</evidence>
<accession>A0A7W9TD66</accession>
<dbReference type="RefSeq" id="WP_184561144.1">
    <property type="nucleotide sequence ID" value="NZ_BAAARS010000005.1"/>
</dbReference>
<feature type="region of interest" description="Disordered" evidence="1">
    <location>
        <begin position="185"/>
        <end position="204"/>
    </location>
</feature>
<dbReference type="GO" id="GO:0004725">
    <property type="term" value="F:protein tyrosine phosphatase activity"/>
    <property type="evidence" value="ECO:0007669"/>
    <property type="project" value="UniProtKB-EC"/>
</dbReference>
<dbReference type="PANTHER" id="PTHR11717:SF31">
    <property type="entry name" value="LOW MOLECULAR WEIGHT PROTEIN-TYROSINE-PHOSPHATASE ETP-RELATED"/>
    <property type="match status" value="1"/>
</dbReference>
<evidence type="ECO:0000313" key="4">
    <source>
        <dbReference type="Proteomes" id="UP000591537"/>
    </source>
</evidence>
<keyword evidence="3" id="KW-0378">Hydrolase</keyword>
<dbReference type="SMART" id="SM00226">
    <property type="entry name" value="LMWPc"/>
    <property type="match status" value="1"/>
</dbReference>
<dbReference type="Proteomes" id="UP000591537">
    <property type="component" value="Unassembled WGS sequence"/>
</dbReference>
<feature type="domain" description="Phosphotyrosine protein phosphatase I" evidence="2">
    <location>
        <begin position="4"/>
        <end position="183"/>
    </location>
</feature>
<name>A0A7W9TD66_9ACTN</name>
<feature type="compositionally biased region" description="Polar residues" evidence="1">
    <location>
        <begin position="189"/>
        <end position="204"/>
    </location>
</feature>
<organism evidence="3 4">
    <name type="scientific">Streptomyces paradoxus</name>
    <dbReference type="NCBI Taxonomy" id="66375"/>
    <lineage>
        <taxon>Bacteria</taxon>
        <taxon>Bacillati</taxon>
        <taxon>Actinomycetota</taxon>
        <taxon>Actinomycetes</taxon>
        <taxon>Kitasatosporales</taxon>
        <taxon>Streptomycetaceae</taxon>
        <taxon>Streptomyces</taxon>
    </lineage>
</organism>
<dbReference type="InterPro" id="IPR023485">
    <property type="entry name" value="Ptyr_pPase"/>
</dbReference>
<evidence type="ECO:0000259" key="2">
    <source>
        <dbReference type="SMART" id="SM00226"/>
    </source>
</evidence>
<proteinExistence type="predicted"/>
<dbReference type="InterPro" id="IPR036196">
    <property type="entry name" value="Ptyr_pPase_sf"/>
</dbReference>
<dbReference type="EC" id="3.1.3.48" evidence="3"/>
<dbReference type="AlphaFoldDB" id="A0A7W9TD66"/>
<dbReference type="EMBL" id="JACHGV010000005">
    <property type="protein sequence ID" value="MBB6077866.1"/>
    <property type="molecule type" value="Genomic_DNA"/>
</dbReference>
<comment type="caution">
    <text evidence="3">The sequence shown here is derived from an EMBL/GenBank/DDBJ whole genome shotgun (WGS) entry which is preliminary data.</text>
</comment>
<protein>
    <submittedName>
        <fullName evidence="3">Protein-tyrosine phosphatase</fullName>
        <ecNumber evidence="3">3.1.3.48</ecNumber>
    </submittedName>
</protein>